<dbReference type="PATRIC" id="fig|1641812.3.peg.134"/>
<gene>
    <name evidence="1" type="ORF">MYAER_0129</name>
</gene>
<dbReference type="Proteomes" id="UP000034103">
    <property type="component" value="Chromosome"/>
</dbReference>
<protein>
    <submittedName>
        <fullName evidence="1">Uncharacterized protein</fullName>
    </submittedName>
</protein>
<proteinExistence type="predicted"/>
<sequence length="37" mass="4278">MPLGKLFSFSSLTDTENCIKTITITQKLGRRCYNQRL</sequence>
<evidence type="ECO:0000313" key="2">
    <source>
        <dbReference type="Proteomes" id="UP000034103"/>
    </source>
</evidence>
<dbReference type="AlphaFoldDB" id="A0A0F6RJB5"/>
<evidence type="ECO:0000313" key="1">
    <source>
        <dbReference type="EMBL" id="AKE62493.1"/>
    </source>
</evidence>
<accession>A0A0F6RJB5</accession>
<name>A0A0F6RJB5_MICAE</name>
<reference evidence="1 2" key="1">
    <citation type="journal article" date="2015" name="Genome Announc.">
        <title>Complete Genome Sequence of Microcystis aeruginosa NIES-2549, a Bloom-Forming Cyanobacterium from Lake Kasumigaura, Japan.</title>
        <authorList>
            <person name="Yamaguchi H."/>
            <person name="Suzuki S."/>
            <person name="Tanabe Y."/>
            <person name="Osana Y."/>
            <person name="Shimura Y."/>
            <person name="Ishida K."/>
            <person name="Kawachi M."/>
        </authorList>
    </citation>
    <scope>NUCLEOTIDE SEQUENCE [LARGE SCALE GENOMIC DNA]</scope>
    <source>
        <strain evidence="1 2">NIES-2549</strain>
    </source>
</reference>
<dbReference type="HOGENOM" id="CLU_3345914_0_0_3"/>
<organism evidence="1 2">
    <name type="scientific">Microcystis aeruginosa NIES-2549</name>
    <dbReference type="NCBI Taxonomy" id="1641812"/>
    <lineage>
        <taxon>Bacteria</taxon>
        <taxon>Bacillati</taxon>
        <taxon>Cyanobacteriota</taxon>
        <taxon>Cyanophyceae</taxon>
        <taxon>Oscillatoriophycideae</taxon>
        <taxon>Chroococcales</taxon>
        <taxon>Microcystaceae</taxon>
        <taxon>Microcystis</taxon>
    </lineage>
</organism>
<dbReference type="EMBL" id="CP011304">
    <property type="protein sequence ID" value="AKE62493.1"/>
    <property type="molecule type" value="Genomic_DNA"/>
</dbReference>